<keyword evidence="3" id="KW-1185">Reference proteome</keyword>
<proteinExistence type="predicted"/>
<feature type="region of interest" description="Disordered" evidence="1">
    <location>
        <begin position="72"/>
        <end position="104"/>
    </location>
</feature>
<feature type="region of interest" description="Disordered" evidence="1">
    <location>
        <begin position="1"/>
        <end position="29"/>
    </location>
</feature>
<evidence type="ECO:0000313" key="2">
    <source>
        <dbReference type="EMBL" id="KAG0725611.1"/>
    </source>
</evidence>
<name>A0A8J5CYR2_CHIOP</name>
<comment type="caution">
    <text evidence="2">The sequence shown here is derived from an EMBL/GenBank/DDBJ whole genome shotgun (WGS) entry which is preliminary data.</text>
</comment>
<reference evidence="2" key="1">
    <citation type="submission" date="2020-07" db="EMBL/GenBank/DDBJ databases">
        <title>The High-quality genome of the commercially important snow crab, Chionoecetes opilio.</title>
        <authorList>
            <person name="Jeong J.-H."/>
            <person name="Ryu S."/>
        </authorList>
    </citation>
    <scope>NUCLEOTIDE SEQUENCE</scope>
    <source>
        <strain evidence="2">MADBK_172401_WGS</strain>
        <tissue evidence="2">Digestive gland</tissue>
    </source>
</reference>
<dbReference type="AlphaFoldDB" id="A0A8J5CYR2"/>
<organism evidence="2 3">
    <name type="scientific">Chionoecetes opilio</name>
    <name type="common">Atlantic snow crab</name>
    <name type="synonym">Cancer opilio</name>
    <dbReference type="NCBI Taxonomy" id="41210"/>
    <lineage>
        <taxon>Eukaryota</taxon>
        <taxon>Metazoa</taxon>
        <taxon>Ecdysozoa</taxon>
        <taxon>Arthropoda</taxon>
        <taxon>Crustacea</taxon>
        <taxon>Multicrustacea</taxon>
        <taxon>Malacostraca</taxon>
        <taxon>Eumalacostraca</taxon>
        <taxon>Eucarida</taxon>
        <taxon>Decapoda</taxon>
        <taxon>Pleocyemata</taxon>
        <taxon>Brachyura</taxon>
        <taxon>Eubrachyura</taxon>
        <taxon>Majoidea</taxon>
        <taxon>Majidae</taxon>
        <taxon>Chionoecetes</taxon>
    </lineage>
</organism>
<sequence>MGPRRPSGNVKKRAHKTHMATEPQTQKSAVPSRYCYCGGAKRGNLKPWFEAQFPPNDAKKDKDINNEGFQVVPGPSAAPPWDTNTKALRNTISLRRQTEKGGRL</sequence>
<dbReference type="Proteomes" id="UP000770661">
    <property type="component" value="Unassembled WGS sequence"/>
</dbReference>
<gene>
    <name evidence="2" type="ORF">GWK47_038268</name>
</gene>
<accession>A0A8J5CYR2</accession>
<dbReference type="EMBL" id="JACEEZ010005455">
    <property type="protein sequence ID" value="KAG0725611.1"/>
    <property type="molecule type" value="Genomic_DNA"/>
</dbReference>
<evidence type="ECO:0000256" key="1">
    <source>
        <dbReference type="SAM" id="MobiDB-lite"/>
    </source>
</evidence>
<evidence type="ECO:0000313" key="3">
    <source>
        <dbReference type="Proteomes" id="UP000770661"/>
    </source>
</evidence>
<feature type="compositionally biased region" description="Polar residues" evidence="1">
    <location>
        <begin position="82"/>
        <end position="95"/>
    </location>
</feature>
<protein>
    <submittedName>
        <fullName evidence="2">Uncharacterized protein</fullName>
    </submittedName>
</protein>